<organism evidence="2">
    <name type="scientific">Anaerolinea thermolimosa</name>
    <dbReference type="NCBI Taxonomy" id="229919"/>
    <lineage>
        <taxon>Bacteria</taxon>
        <taxon>Bacillati</taxon>
        <taxon>Chloroflexota</taxon>
        <taxon>Anaerolineae</taxon>
        <taxon>Anaerolineales</taxon>
        <taxon>Anaerolineaceae</taxon>
        <taxon>Anaerolinea</taxon>
    </lineage>
</organism>
<dbReference type="AlphaFoldDB" id="A0A7C4KJE0"/>
<name>A0A7C4KJE0_9CHLR</name>
<reference evidence="2" key="1">
    <citation type="journal article" date="2020" name="mSystems">
        <title>Genome- and Community-Level Interaction Insights into Carbon Utilization and Element Cycling Functions of Hydrothermarchaeota in Hydrothermal Sediment.</title>
        <authorList>
            <person name="Zhou Z."/>
            <person name="Liu Y."/>
            <person name="Xu W."/>
            <person name="Pan J."/>
            <person name="Luo Z.H."/>
            <person name="Li M."/>
        </authorList>
    </citation>
    <scope>NUCLEOTIDE SEQUENCE [LARGE SCALE GENOMIC DNA]</scope>
    <source>
        <strain evidence="2">SpSt-573</strain>
    </source>
</reference>
<dbReference type="InterPro" id="IPR002696">
    <property type="entry name" value="Membr_insert_effic_factor_YidD"/>
</dbReference>
<protein>
    <recommendedName>
        <fullName evidence="1">Putative membrane protein insertion efficiency factor</fullName>
    </recommendedName>
</protein>
<gene>
    <name evidence="2" type="primary">yidD</name>
    <name evidence="2" type="ORF">ENT37_15495</name>
</gene>
<dbReference type="HAMAP" id="MF_00386">
    <property type="entry name" value="UPF0161_YidD"/>
    <property type="match status" value="1"/>
</dbReference>
<dbReference type="PANTHER" id="PTHR33383:SF1">
    <property type="entry name" value="MEMBRANE PROTEIN INSERTION EFFICIENCY FACTOR-RELATED"/>
    <property type="match status" value="1"/>
</dbReference>
<dbReference type="EMBL" id="DSYK01000779">
    <property type="protein sequence ID" value="HGS23255.1"/>
    <property type="molecule type" value="Genomic_DNA"/>
</dbReference>
<evidence type="ECO:0000256" key="1">
    <source>
        <dbReference type="HAMAP-Rule" id="MF_00386"/>
    </source>
</evidence>
<proteinExistence type="inferred from homology"/>
<dbReference type="Pfam" id="PF01809">
    <property type="entry name" value="YidD"/>
    <property type="match status" value="1"/>
</dbReference>
<dbReference type="GO" id="GO:0005886">
    <property type="term" value="C:plasma membrane"/>
    <property type="evidence" value="ECO:0007669"/>
    <property type="project" value="UniProtKB-SubCell"/>
</dbReference>
<comment type="caution">
    <text evidence="2">The sequence shown here is derived from an EMBL/GenBank/DDBJ whole genome shotgun (WGS) entry which is preliminary data.</text>
</comment>
<keyword evidence="1" id="KW-0472">Membrane</keyword>
<comment type="subcellular location">
    <subcellularLocation>
        <location evidence="1">Cell membrane</location>
        <topology evidence="1">Peripheral membrane protein</topology>
        <orientation evidence="1">Cytoplasmic side</orientation>
    </subcellularLocation>
</comment>
<keyword evidence="1" id="KW-1003">Cell membrane</keyword>
<accession>A0A7C4KJE0</accession>
<sequence length="91" mass="10398">MNHDYANEPRLRDLPLTVWNLPRLVLLALIRMYQAVVSPTLPPDTCRFYPTCSHYGYQAIYKHGAVKGAWLAVKRVIRCNPFNPGGYDPVP</sequence>
<dbReference type="SMART" id="SM01234">
    <property type="entry name" value="Haemolytic"/>
    <property type="match status" value="1"/>
</dbReference>
<evidence type="ECO:0000313" key="2">
    <source>
        <dbReference type="EMBL" id="HGS23255.1"/>
    </source>
</evidence>
<dbReference type="PANTHER" id="PTHR33383">
    <property type="entry name" value="MEMBRANE PROTEIN INSERTION EFFICIENCY FACTOR-RELATED"/>
    <property type="match status" value="1"/>
</dbReference>
<comment type="function">
    <text evidence="1">Could be involved in insertion of integral membrane proteins into the membrane.</text>
</comment>
<comment type="similarity">
    <text evidence="1">Belongs to the UPF0161 family.</text>
</comment>
<dbReference type="NCBIfam" id="TIGR00278">
    <property type="entry name" value="membrane protein insertion efficiency factor YidD"/>
    <property type="match status" value="1"/>
</dbReference>